<reference evidence="3 4" key="1">
    <citation type="submission" date="2018-03" db="EMBL/GenBank/DDBJ databases">
        <title>Characteristics and genome of n-alkane degrading marine bacteria Gordonia iterans isolated from crude oil contaminated in Tae-an, South Korea.</title>
        <authorList>
            <person name="Lee S.-S."/>
            <person name="Kim H."/>
        </authorList>
    </citation>
    <scope>NUCLEOTIDE SEQUENCE [LARGE SCALE GENOMIC DNA]</scope>
    <source>
        <strain evidence="3 4">Co17</strain>
    </source>
</reference>
<keyword evidence="4" id="KW-1185">Reference proteome</keyword>
<evidence type="ECO:0000256" key="1">
    <source>
        <dbReference type="SAM" id="MobiDB-lite"/>
    </source>
</evidence>
<feature type="compositionally biased region" description="Basic and acidic residues" evidence="1">
    <location>
        <begin position="113"/>
        <end position="126"/>
    </location>
</feature>
<feature type="domain" description="Peptidase MA-like" evidence="2">
    <location>
        <begin position="350"/>
        <end position="487"/>
    </location>
</feature>
<name>A0A2S0KH65_9ACTN</name>
<dbReference type="EMBL" id="CP027433">
    <property type="protein sequence ID" value="AVM01020.1"/>
    <property type="molecule type" value="Genomic_DNA"/>
</dbReference>
<evidence type="ECO:0000313" key="4">
    <source>
        <dbReference type="Proteomes" id="UP000239814"/>
    </source>
</evidence>
<evidence type="ECO:0000259" key="2">
    <source>
        <dbReference type="Pfam" id="PF13485"/>
    </source>
</evidence>
<dbReference type="Pfam" id="PF13485">
    <property type="entry name" value="Peptidase_MA_2"/>
    <property type="match status" value="1"/>
</dbReference>
<dbReference type="Proteomes" id="UP000239814">
    <property type="component" value="Chromosome"/>
</dbReference>
<feature type="region of interest" description="Disordered" evidence="1">
    <location>
        <begin position="87"/>
        <end position="129"/>
    </location>
</feature>
<evidence type="ECO:0000313" key="3">
    <source>
        <dbReference type="EMBL" id="AVM01020.1"/>
    </source>
</evidence>
<dbReference type="RefSeq" id="WP_105942733.1">
    <property type="nucleotide sequence ID" value="NZ_CP027433.1"/>
</dbReference>
<dbReference type="KEGG" id="git:C6V83_12915"/>
<dbReference type="InterPro" id="IPR039568">
    <property type="entry name" value="Peptidase_MA-like_dom"/>
</dbReference>
<proteinExistence type="predicted"/>
<accession>A0A2S0KH65</accession>
<organism evidence="3 4">
    <name type="scientific">Gordonia iterans</name>
    <dbReference type="NCBI Taxonomy" id="1004901"/>
    <lineage>
        <taxon>Bacteria</taxon>
        <taxon>Bacillati</taxon>
        <taxon>Actinomycetota</taxon>
        <taxon>Actinomycetes</taxon>
        <taxon>Mycobacteriales</taxon>
        <taxon>Gordoniaceae</taxon>
        <taxon>Gordonia</taxon>
    </lineage>
</organism>
<dbReference type="AlphaFoldDB" id="A0A2S0KH65"/>
<sequence>MVSAGLVGLLVFGLAACGDDDGAAPSSSSTAVSTTPMNVYEQQRADGVNALLDDLVAALTGGDKAQLGALIDPLATPEFRDRWYRTQADLGPTPPKRTGEEPSTTHSTARSAPRSERPPRSARPAEPRGANLVLRTFDYTVVQSDAPDRLIGGALGVSLGENGSSDSWVTPVKLRYALGGVSRPGVDEPVIEVTEALAFARYGDEWKLLGDGSLAPDPSIDPGAPAPPPESPPWAFGGVQAADVKTAGGASSILSYPGTEATVAAVRRELGPAVAAVSDFWGDDWAQRAVLMVTGDAAQFAAFTRSDPDRIAAAAAATVYSRIDRGSRTVVGQRVVMAPTAAQLSPAGVAVVLRHELTHVATRVDTAEDAPMWLTEGVAEYVGRRGTDAELTDVAPELAAEVAGGDLPTGLPTDEDFAGSADAARLAYQSSWSFAEFVADRFGDDKLRRMYLAAAQSGAAAQVDTAVESVLGADTAELVRQWQTWLRREVR</sequence>
<gene>
    <name evidence="3" type="ORF">C6V83_12915</name>
</gene>
<protein>
    <recommendedName>
        <fullName evidence="2">Peptidase MA-like domain-containing protein</fullName>
    </recommendedName>
</protein>